<name>A0A6C0ECV2_9ZZZZ</name>
<evidence type="ECO:0008006" key="3">
    <source>
        <dbReference type="Google" id="ProtNLM"/>
    </source>
</evidence>
<dbReference type="Gene3D" id="3.60.10.10">
    <property type="entry name" value="Endonuclease/exonuclease/phosphatase"/>
    <property type="match status" value="1"/>
</dbReference>
<proteinExistence type="predicted"/>
<dbReference type="AlphaFoldDB" id="A0A6C0ECV2"/>
<sequence length="766" mass="89656">MHELKILSYNVCYQLLSASSFMNHCKNESQKNICIPNIEKIILPNNQDIYDIIALQEISKFDYDNFSQEFKTNIESKYNIIFSHMPNSTIIKTNNLIISNIIFESQHHEIINSMLTFVKKEYSSELLRFGSFGRENHTPENYSRIYQIIKINNFIFINIHMPHINYTDLQSSYLYCFDTLNISLNAITPKFDDIIICGDFNADFYSNFNKSRQISETNNLFEQCFQNNKLGNFVIHKFDNIKEKSCCHQGNSDDKFEYLSDNIFSSMNFNSFMVIDISSYIQNDKYYISDHKPITANISYTPKQLQSVMDETKQIVSEASSTTKKVALIDEGNLAKFYKIKKLINQNYKKNKYEEYPIIINSLNKTYRIFFGRKGPNDKKGIIDRSSHWYFRNKENQTYYNCEITFGNFQNFIQFNIIGPGNFIYNIQENLEQQLPPRLPTASEQLLINEEKFKDIIKSINLKITKKELLDPIEQLLYINGYYETFTIILGCYNKGLITSWLTSNDNWYIKRPNLCNVIYYKNITFKEFNSYIRIYLGFINYNIELQQQAPISISSPKTNSVASTLPKDTPTAKSAPKDRTPKATPKATPKDISPKATPKATPKDTPKDTPPKATSYKNCLEYFDKNIDEILIDYVLISFKRDDSEQLHLISKNLECFKIINLSLNRNTIYLDKIIIEFLKKSFSISDEIYQKLLNDTLELSEKTIIINKLKKLIIPDLYFNSYIQLNRNLNVFLNRARENNKINVNSLLTLIISLKKKKINNFLY</sequence>
<feature type="region of interest" description="Disordered" evidence="1">
    <location>
        <begin position="556"/>
        <end position="613"/>
    </location>
</feature>
<organism evidence="2">
    <name type="scientific">viral metagenome</name>
    <dbReference type="NCBI Taxonomy" id="1070528"/>
    <lineage>
        <taxon>unclassified sequences</taxon>
        <taxon>metagenomes</taxon>
        <taxon>organismal metagenomes</taxon>
    </lineage>
</organism>
<reference evidence="2" key="1">
    <citation type="journal article" date="2020" name="Nature">
        <title>Giant virus diversity and host interactions through global metagenomics.</title>
        <authorList>
            <person name="Schulz F."/>
            <person name="Roux S."/>
            <person name="Paez-Espino D."/>
            <person name="Jungbluth S."/>
            <person name="Walsh D.A."/>
            <person name="Denef V.J."/>
            <person name="McMahon K.D."/>
            <person name="Konstantinidis K.T."/>
            <person name="Eloe-Fadrosh E.A."/>
            <person name="Kyrpides N.C."/>
            <person name="Woyke T."/>
        </authorList>
    </citation>
    <scope>NUCLEOTIDE SEQUENCE</scope>
    <source>
        <strain evidence="2">GVMAG-M-3300023179-2</strain>
    </source>
</reference>
<evidence type="ECO:0000256" key="1">
    <source>
        <dbReference type="SAM" id="MobiDB-lite"/>
    </source>
</evidence>
<dbReference type="SUPFAM" id="SSF56219">
    <property type="entry name" value="DNase I-like"/>
    <property type="match status" value="1"/>
</dbReference>
<dbReference type="InterPro" id="IPR036691">
    <property type="entry name" value="Endo/exonu/phosph_ase_sf"/>
</dbReference>
<feature type="compositionally biased region" description="Basic and acidic residues" evidence="1">
    <location>
        <begin position="602"/>
        <end position="611"/>
    </location>
</feature>
<accession>A0A6C0ECV2</accession>
<protein>
    <recommendedName>
        <fullName evidence="3">Endonuclease/exonuclease/phosphatase domain-containing protein</fullName>
    </recommendedName>
</protein>
<evidence type="ECO:0000313" key="2">
    <source>
        <dbReference type="EMBL" id="QHT26934.1"/>
    </source>
</evidence>
<dbReference type="EMBL" id="MN739805">
    <property type="protein sequence ID" value="QHT26934.1"/>
    <property type="molecule type" value="Genomic_DNA"/>
</dbReference>